<dbReference type="PANTHER" id="PTHR42785">
    <property type="entry name" value="DNA TOPOISOMERASE, TYPE IA, CORE"/>
    <property type="match status" value="1"/>
</dbReference>
<proteinExistence type="inferred from homology"/>
<evidence type="ECO:0000256" key="2">
    <source>
        <dbReference type="ARBA" id="ARBA00009446"/>
    </source>
</evidence>
<protein>
    <recommendedName>
        <fullName evidence="3">DNA topoisomerase</fullName>
        <ecNumber evidence="3">5.6.2.1</ecNumber>
    </recommendedName>
    <alternativeName>
        <fullName evidence="10">Omega-protein</fullName>
    </alternativeName>
    <alternativeName>
        <fullName evidence="9">Relaxing enzyme</fullName>
    </alternativeName>
    <alternativeName>
        <fullName evidence="7">Swivelase</fullName>
    </alternativeName>
    <alternativeName>
        <fullName evidence="8">Untwisting enzyme</fullName>
    </alternativeName>
</protein>
<evidence type="ECO:0000256" key="11">
    <source>
        <dbReference type="SAM" id="MobiDB-lite"/>
    </source>
</evidence>
<dbReference type="GO" id="GO:0006265">
    <property type="term" value="P:DNA topological change"/>
    <property type="evidence" value="ECO:0007669"/>
    <property type="project" value="InterPro"/>
</dbReference>
<dbReference type="Pfam" id="PF01751">
    <property type="entry name" value="Toprim"/>
    <property type="match status" value="1"/>
</dbReference>
<feature type="domain" description="Topo IA-type catalytic" evidence="13">
    <location>
        <begin position="134"/>
        <end position="563"/>
    </location>
</feature>
<organism evidence="14 15">
    <name type="scientific">Aeromonas veronii</name>
    <dbReference type="NCBI Taxonomy" id="654"/>
    <lineage>
        <taxon>Bacteria</taxon>
        <taxon>Pseudomonadati</taxon>
        <taxon>Pseudomonadota</taxon>
        <taxon>Gammaproteobacteria</taxon>
        <taxon>Aeromonadales</taxon>
        <taxon>Aeromonadaceae</taxon>
        <taxon>Aeromonas</taxon>
    </lineage>
</organism>
<dbReference type="Gene3D" id="1.10.460.10">
    <property type="entry name" value="Topoisomerase I, domain 2"/>
    <property type="match status" value="1"/>
</dbReference>
<evidence type="ECO:0000256" key="10">
    <source>
        <dbReference type="ARBA" id="ARBA00032877"/>
    </source>
</evidence>
<keyword evidence="5" id="KW-0238">DNA-binding</keyword>
<evidence type="ECO:0000313" key="14">
    <source>
        <dbReference type="EMBL" id="PTH79173.1"/>
    </source>
</evidence>
<keyword evidence="4" id="KW-0799">Topoisomerase</keyword>
<evidence type="ECO:0000313" key="15">
    <source>
        <dbReference type="Proteomes" id="UP000241986"/>
    </source>
</evidence>
<dbReference type="PROSITE" id="PS52039">
    <property type="entry name" value="TOPO_IA_2"/>
    <property type="match status" value="1"/>
</dbReference>
<evidence type="ECO:0000256" key="8">
    <source>
        <dbReference type="ARBA" id="ARBA00031985"/>
    </source>
</evidence>
<dbReference type="InterPro" id="IPR013497">
    <property type="entry name" value="Topo_IA_cen"/>
</dbReference>
<sequence length="568" mass="62974">MNILGKKKLFIVEASGKIKKIKSLLNEIISDDFDVVATNGRLFDLPKNEMGIDFDSMSITKKVPLSGDVISLLKRKINNASHVYIMSDNDIEGEVIAKDITSLIDEKTPFSRVFFNSLTTESLEEAINRNDSVNESSVSCGVSRRIFDRVVGFSLSSSWKNETNGSSFPGDVGRVLSPVLSEISSSSYEVAAIQKIIPSKDGGEWQIDISVSNNDLKLGRNTKDLLLTIGDPEITEVGRAEFDDDTELWSGTDTLSNICRELNESPSIVMNCLQELYEDGDISYPRSDSRHLSLSSFHELRAVAESFGFNDMVFEKIKTTAGDAHNHKIQGAHEAVIPLTSRVDVNIPIHSLALKDQVLQIITKNAICAGRENVKKIISYGSIAGNSPEDRAWQTILSRFSPGSVTIRKTHTETKGFKRKNHQNNIFKYGTAASFSMNNTSIRYKELKKEVIVLSIMCKIGIGRPSTMDAHSEKIAKRFLDNNKQLNKWGELSIKRAEILAPGLISRKNYQEIDRILHAINEDASIKDRITLALKEGSITINSGEGSGLATPKESSRKLPERTDPSIF</sequence>
<dbReference type="Pfam" id="PF01131">
    <property type="entry name" value="Topoisom_bac"/>
    <property type="match status" value="1"/>
</dbReference>
<dbReference type="InterPro" id="IPR013826">
    <property type="entry name" value="Topo_IA_cen_sub3"/>
</dbReference>
<evidence type="ECO:0000256" key="5">
    <source>
        <dbReference type="ARBA" id="ARBA00023125"/>
    </source>
</evidence>
<dbReference type="InterPro" id="IPR023406">
    <property type="entry name" value="Topo_IA_AS"/>
</dbReference>
<dbReference type="SMART" id="SM00436">
    <property type="entry name" value="TOP1Bc"/>
    <property type="match status" value="1"/>
</dbReference>
<dbReference type="Gene3D" id="1.10.290.10">
    <property type="entry name" value="Topoisomerase I, domain 4"/>
    <property type="match status" value="1"/>
</dbReference>
<dbReference type="SMART" id="SM00493">
    <property type="entry name" value="TOPRIM"/>
    <property type="match status" value="1"/>
</dbReference>
<dbReference type="Gene3D" id="3.40.50.140">
    <property type="match status" value="1"/>
</dbReference>
<dbReference type="InterPro" id="IPR023405">
    <property type="entry name" value="Topo_IA_core_domain"/>
</dbReference>
<evidence type="ECO:0000256" key="4">
    <source>
        <dbReference type="ARBA" id="ARBA00023029"/>
    </source>
</evidence>
<feature type="region of interest" description="Disordered" evidence="11">
    <location>
        <begin position="544"/>
        <end position="568"/>
    </location>
</feature>
<dbReference type="Gene3D" id="2.60.510.20">
    <property type="match status" value="1"/>
</dbReference>
<comment type="caution">
    <text evidence="14">The sequence shown here is derived from an EMBL/GenBank/DDBJ whole genome shotgun (WGS) entry which is preliminary data.</text>
</comment>
<dbReference type="GO" id="GO:0003917">
    <property type="term" value="F:DNA topoisomerase type I (single strand cut, ATP-independent) activity"/>
    <property type="evidence" value="ECO:0007669"/>
    <property type="project" value="UniProtKB-EC"/>
</dbReference>
<evidence type="ECO:0000256" key="1">
    <source>
        <dbReference type="ARBA" id="ARBA00000213"/>
    </source>
</evidence>
<feature type="compositionally biased region" description="Basic and acidic residues" evidence="11">
    <location>
        <begin position="554"/>
        <end position="568"/>
    </location>
</feature>
<dbReference type="GO" id="GO:0003677">
    <property type="term" value="F:DNA binding"/>
    <property type="evidence" value="ECO:0007669"/>
    <property type="project" value="UniProtKB-KW"/>
</dbReference>
<reference evidence="14 15" key="1">
    <citation type="submission" date="2018-03" db="EMBL/GenBank/DDBJ databases">
        <title>Aeromonas veronii whole genome sequencing and analysis.</title>
        <authorList>
            <person name="Xie H."/>
            <person name="Liu T."/>
            <person name="Wang K."/>
        </authorList>
    </citation>
    <scope>NUCLEOTIDE SEQUENCE [LARGE SCALE GENOMIC DNA]</scope>
    <source>
        <strain evidence="14 15">XH.VA.1</strain>
    </source>
</reference>
<evidence type="ECO:0000259" key="13">
    <source>
        <dbReference type="PROSITE" id="PS52039"/>
    </source>
</evidence>
<dbReference type="InterPro" id="IPR003602">
    <property type="entry name" value="Topo_IA_DNA-bd_dom"/>
</dbReference>
<evidence type="ECO:0000256" key="6">
    <source>
        <dbReference type="ARBA" id="ARBA00023235"/>
    </source>
</evidence>
<dbReference type="EMBL" id="PZKL01000045">
    <property type="protein sequence ID" value="PTH79173.1"/>
    <property type="molecule type" value="Genomic_DNA"/>
</dbReference>
<comment type="catalytic activity">
    <reaction evidence="1">
        <text>ATP-independent breakage of single-stranded DNA, followed by passage and rejoining.</text>
        <dbReference type="EC" id="5.6.2.1"/>
    </reaction>
</comment>
<dbReference type="EC" id="5.6.2.1" evidence="3"/>
<evidence type="ECO:0000256" key="9">
    <source>
        <dbReference type="ARBA" id="ARBA00032235"/>
    </source>
</evidence>
<evidence type="ECO:0000259" key="12">
    <source>
        <dbReference type="PROSITE" id="PS50880"/>
    </source>
</evidence>
<keyword evidence="6" id="KW-0413">Isomerase</keyword>
<feature type="domain" description="Toprim" evidence="12">
    <location>
        <begin position="7"/>
        <end position="118"/>
    </location>
</feature>
<dbReference type="PROSITE" id="PS00396">
    <property type="entry name" value="TOPO_IA_1"/>
    <property type="match status" value="1"/>
</dbReference>
<dbReference type="PROSITE" id="PS50880">
    <property type="entry name" value="TOPRIM"/>
    <property type="match status" value="1"/>
</dbReference>
<dbReference type="AlphaFoldDB" id="A0A2T4MX50"/>
<name>A0A2T4MX50_AERVE</name>
<dbReference type="InterPro" id="IPR000380">
    <property type="entry name" value="Topo_IA"/>
</dbReference>
<dbReference type="SMART" id="SM00437">
    <property type="entry name" value="TOP1Ac"/>
    <property type="match status" value="1"/>
</dbReference>
<gene>
    <name evidence="14" type="ORF">DAA48_22340</name>
</gene>
<dbReference type="InterPro" id="IPR006171">
    <property type="entry name" value="TOPRIM_dom"/>
</dbReference>
<accession>A0A2T4MX50</accession>
<evidence type="ECO:0000256" key="7">
    <source>
        <dbReference type="ARBA" id="ARBA00030003"/>
    </source>
</evidence>
<dbReference type="SUPFAM" id="SSF56712">
    <property type="entry name" value="Prokaryotic type I DNA topoisomerase"/>
    <property type="match status" value="1"/>
</dbReference>
<dbReference type="PRINTS" id="PR00417">
    <property type="entry name" value="PRTPISMRASEI"/>
</dbReference>
<dbReference type="InterPro" id="IPR003601">
    <property type="entry name" value="Topo_IA_2"/>
</dbReference>
<dbReference type="InterPro" id="IPR013824">
    <property type="entry name" value="Topo_IA_cen_sub1"/>
</dbReference>
<comment type="similarity">
    <text evidence="2">Belongs to the type IA topoisomerase family.</text>
</comment>
<evidence type="ECO:0000256" key="3">
    <source>
        <dbReference type="ARBA" id="ARBA00012891"/>
    </source>
</evidence>
<dbReference type="Proteomes" id="UP000241986">
    <property type="component" value="Unassembled WGS sequence"/>
</dbReference>
<dbReference type="PANTHER" id="PTHR42785:SF1">
    <property type="entry name" value="DNA TOPOISOMERASE"/>
    <property type="match status" value="1"/>
</dbReference>